<dbReference type="EMBL" id="MWAK01000027">
    <property type="protein sequence ID" value="OPZ93382.1"/>
    <property type="molecule type" value="Genomic_DNA"/>
</dbReference>
<comment type="function">
    <text evidence="1">Catalyzes the phosphorylation of D-glycero-D-manno-heptose 7-phosphate at the C-1 position to selectively form D-glycero-beta-D-manno-heptose-1,7-bisphosphate.</text>
</comment>
<dbReference type="InterPro" id="IPR004821">
    <property type="entry name" value="Cyt_trans-like"/>
</dbReference>
<keyword evidence="5" id="KW-0511">Multifunctional enzyme</keyword>
<evidence type="ECO:0000256" key="4">
    <source>
        <dbReference type="ARBA" id="ARBA00022777"/>
    </source>
</evidence>
<dbReference type="SUPFAM" id="SSF53613">
    <property type="entry name" value="Ribokinase-like"/>
    <property type="match status" value="1"/>
</dbReference>
<dbReference type="GO" id="GO:0005829">
    <property type="term" value="C:cytosol"/>
    <property type="evidence" value="ECO:0007669"/>
    <property type="project" value="TreeGrafter"/>
</dbReference>
<gene>
    <name evidence="9" type="primary">hldE_1</name>
    <name evidence="9" type="ORF">BWY73_00360</name>
</gene>
<evidence type="ECO:0000256" key="2">
    <source>
        <dbReference type="ARBA" id="ARBA00003753"/>
    </source>
</evidence>
<dbReference type="InterPro" id="IPR014729">
    <property type="entry name" value="Rossmann-like_a/b/a_fold"/>
</dbReference>
<dbReference type="AlphaFoldDB" id="A0A1V5MJX5"/>
<dbReference type="CDD" id="cd01172">
    <property type="entry name" value="RfaE_like"/>
    <property type="match status" value="1"/>
</dbReference>
<evidence type="ECO:0000256" key="6">
    <source>
        <dbReference type="ARBA" id="ARBA00023277"/>
    </source>
</evidence>
<organism evidence="9">
    <name type="scientific">candidate division TA06 bacterium ADurb.Bin417</name>
    <dbReference type="NCBI Taxonomy" id="1852828"/>
    <lineage>
        <taxon>Bacteria</taxon>
        <taxon>Bacteria division TA06</taxon>
    </lineage>
</organism>
<protein>
    <submittedName>
        <fullName evidence="9">Bifunctional protein HldE</fullName>
    </submittedName>
</protein>
<evidence type="ECO:0000256" key="3">
    <source>
        <dbReference type="ARBA" id="ARBA00022679"/>
    </source>
</evidence>
<accession>A0A1V5MJX5</accession>
<reference evidence="9" key="1">
    <citation type="submission" date="2017-02" db="EMBL/GenBank/DDBJ databases">
        <title>Delving into the versatile metabolic prowess of the omnipresent phylum Bacteroidetes.</title>
        <authorList>
            <person name="Nobu M.K."/>
            <person name="Mei R."/>
            <person name="Narihiro T."/>
            <person name="Kuroda K."/>
            <person name="Liu W.-T."/>
        </authorList>
    </citation>
    <scope>NUCLEOTIDE SEQUENCE</scope>
    <source>
        <strain evidence="9">ADurb.Bin417</strain>
    </source>
</reference>
<evidence type="ECO:0000259" key="8">
    <source>
        <dbReference type="Pfam" id="PF01467"/>
    </source>
</evidence>
<keyword evidence="3" id="KW-0808">Transferase</keyword>
<comment type="function">
    <text evidence="2">Catalyzes the ADP transfer from ATP to D-glycero-beta-D-manno-heptose 1-phosphate, yielding ADP-D-glycero-beta-D-manno-heptose.</text>
</comment>
<dbReference type="InterPro" id="IPR029056">
    <property type="entry name" value="Ribokinase-like"/>
</dbReference>
<dbReference type="PANTHER" id="PTHR46969">
    <property type="entry name" value="BIFUNCTIONAL PROTEIN HLDE"/>
    <property type="match status" value="1"/>
</dbReference>
<evidence type="ECO:0000256" key="5">
    <source>
        <dbReference type="ARBA" id="ARBA00023268"/>
    </source>
</evidence>
<name>A0A1V5MJX5_UNCT6</name>
<feature type="domain" description="Cytidyltransferase-like" evidence="8">
    <location>
        <begin position="31"/>
        <end position="156"/>
    </location>
</feature>
<keyword evidence="4" id="KW-0418">Kinase</keyword>
<comment type="caution">
    <text evidence="9">The sequence shown here is derived from an EMBL/GenBank/DDBJ whole genome shotgun (WGS) entry which is preliminary data.</text>
</comment>
<dbReference type="InterPro" id="IPR011913">
    <property type="entry name" value="RfaE_dom_I"/>
</dbReference>
<evidence type="ECO:0000313" key="9">
    <source>
        <dbReference type="EMBL" id="OPZ93382.1"/>
    </source>
</evidence>
<dbReference type="Pfam" id="PF00294">
    <property type="entry name" value="PfkB"/>
    <property type="match status" value="1"/>
</dbReference>
<dbReference type="SUPFAM" id="SSF52374">
    <property type="entry name" value="Nucleotidylyl transferase"/>
    <property type="match status" value="1"/>
</dbReference>
<evidence type="ECO:0000256" key="1">
    <source>
        <dbReference type="ARBA" id="ARBA00002319"/>
    </source>
</evidence>
<dbReference type="InterPro" id="IPR011611">
    <property type="entry name" value="PfkB_dom"/>
</dbReference>
<dbReference type="Pfam" id="PF01467">
    <property type="entry name" value="CTP_transf_like"/>
    <property type="match status" value="1"/>
</dbReference>
<dbReference type="Proteomes" id="UP000485484">
    <property type="component" value="Unassembled WGS sequence"/>
</dbReference>
<dbReference type="GO" id="GO:0033785">
    <property type="term" value="F:heptose 7-phosphate kinase activity"/>
    <property type="evidence" value="ECO:0007669"/>
    <property type="project" value="TreeGrafter"/>
</dbReference>
<dbReference type="PANTHER" id="PTHR46969:SF1">
    <property type="entry name" value="BIFUNCTIONAL PROTEIN HLDE"/>
    <property type="match status" value="1"/>
</dbReference>
<dbReference type="Gene3D" id="3.40.50.620">
    <property type="entry name" value="HUPs"/>
    <property type="match status" value="1"/>
</dbReference>
<proteinExistence type="predicted"/>
<feature type="domain" description="Carbohydrate kinase PfkB" evidence="7">
    <location>
        <begin position="197"/>
        <end position="494"/>
    </location>
</feature>
<evidence type="ECO:0000259" key="7">
    <source>
        <dbReference type="Pfam" id="PF00294"/>
    </source>
</evidence>
<dbReference type="NCBIfam" id="TIGR00125">
    <property type="entry name" value="cyt_tran_rel"/>
    <property type="match status" value="1"/>
</dbReference>
<dbReference type="Gene3D" id="3.40.1190.20">
    <property type="match status" value="1"/>
</dbReference>
<sequence length="508" mass="56465">MTESPKLKELDQLALTLAGLKGKGRTIVHCHGVFDLLHPGHIKHFQAARKLGDVLVVTVTPDEYVNKGPGRPVFNQRLRLESIAALECVDYVALNRWPSAEETIRKLKPDIYVKGSDYAESNKDLTGKINEERRAVESVGGRIHFTDEVTFSSTRLVNAFFSVYPEEAGRFLEGFRRRHSAESVIGRLQALAGTRALVIGDAIIDQYAYCQPMGKAGKESVLVARHLSREEFAGGALACANHLAGFCREVTLVTGLGRGNSREKFIRERLRPNIKPVFFSRSDAPTVVKRRFVEPPFLSKLFEICYLNDTNLPAEVEKRLAAFLERELPRYDLVVAADFGHGFITPATVGLLSRRAPFLALNTQTNSANSGYNLVTRYRRADYICVDEPEMRLANQDRFGRLEKIIQETGKRLDCRRIIVTRGHHGSIAYAGGRKFYQVPVFSREVVDRIGAGDAYFSVTAPGVKSGWPMDLAGFVGNAVGALAVRIVGNRSPVEPANLYKFITALLK</sequence>
<dbReference type="GO" id="GO:0016773">
    <property type="term" value="F:phosphotransferase activity, alcohol group as acceptor"/>
    <property type="evidence" value="ECO:0007669"/>
    <property type="project" value="InterPro"/>
</dbReference>
<dbReference type="GO" id="GO:0033786">
    <property type="term" value="F:heptose-1-phosphate adenylyltransferase activity"/>
    <property type="evidence" value="ECO:0007669"/>
    <property type="project" value="TreeGrafter"/>
</dbReference>
<keyword evidence="6" id="KW-0119">Carbohydrate metabolism</keyword>